<sequence length="573" mass="62417">MVRSFFFLVFALATIGSVAHAAVVDYTFEVANLTISRLCKSKVVPAVNGTLPGPTIQVNDGDTLKVHVINKSPYNMTIHWHGVFQLLSGWADGPEMITQCPIPPGKRYTYQFNITGQEGTLWWHAHSSTHRATVYGALVIRPRGGPKAYPFPKPFKEVPILLGEWWIADVMDVHNEAFLKGGAPNISDAYTINGKPGDLYNCSSTEIYKLEVEQGKTYMLRIINAALGNQLFFKVAGHSFTVVAVDASYTKPYKTDVVVIAPGQTVDALMVADAPPARYYMAAQAFISTAPPPPPRPPFDNTTTTGIVQYKSTKPTSPHVTTTMPSFFDSGIVDGFNTNLTSLIRPGDPTVPLQVDERMFIIYGFGIAACQPGQVLCNQTQGSLAACMNNVSFQSPTTMSLLEAHFKGVNGIYTSDFPVKPPMTFDFTNASVNSVAALQPLMFTARATKLKKLKYNSTVELVLQNTAILGVENHPMHLHGYNFFVLARGYGNYNATTAVNRYNLVDPVVRNTVGVPAGGWAVIRFTANNPGVWILHCHLDAHLSIGLAMAFQVQNGPTPETTLPPPPPGYPSC</sequence>
<keyword evidence="7 13" id="KW-0964">Secreted</keyword>
<feature type="chain" id="PRO_5027148786" description="Laccase" evidence="13">
    <location>
        <begin position="22"/>
        <end position="573"/>
    </location>
</feature>
<feature type="signal peptide" evidence="13">
    <location>
        <begin position="1"/>
        <end position="21"/>
    </location>
</feature>
<dbReference type="AlphaFoldDB" id="A0A6I9RA79"/>
<dbReference type="Pfam" id="PF07731">
    <property type="entry name" value="Cu-oxidase_2"/>
    <property type="match status" value="1"/>
</dbReference>
<dbReference type="InterPro" id="IPR001117">
    <property type="entry name" value="Cu-oxidase_2nd"/>
</dbReference>
<dbReference type="GO" id="GO:0048046">
    <property type="term" value="C:apoplast"/>
    <property type="evidence" value="ECO:0007669"/>
    <property type="project" value="UniProtKB-SubCell"/>
</dbReference>
<dbReference type="OrthoDB" id="2121828at2759"/>
<evidence type="ECO:0000256" key="10">
    <source>
        <dbReference type="ARBA" id="ARBA00023002"/>
    </source>
</evidence>
<dbReference type="InterPro" id="IPR011707">
    <property type="entry name" value="Cu-oxidase-like_N"/>
</dbReference>
<evidence type="ECO:0000256" key="3">
    <source>
        <dbReference type="ARBA" id="ARBA00004271"/>
    </source>
</evidence>
<comment type="function">
    <text evidence="2 13">Lignin degradation and detoxification of lignin-derived products.</text>
</comment>
<dbReference type="InterPro" id="IPR033138">
    <property type="entry name" value="Cu_oxidase_CS"/>
</dbReference>
<evidence type="ECO:0000256" key="2">
    <source>
        <dbReference type="ARBA" id="ARBA00002075"/>
    </source>
</evidence>
<dbReference type="Pfam" id="PF00394">
    <property type="entry name" value="Cu-oxidase"/>
    <property type="match status" value="1"/>
</dbReference>
<dbReference type="InterPro" id="IPR034285">
    <property type="entry name" value="CuRO_2_LCC"/>
</dbReference>
<evidence type="ECO:0000256" key="1">
    <source>
        <dbReference type="ARBA" id="ARBA00000349"/>
    </source>
</evidence>
<dbReference type="InterPro" id="IPR008972">
    <property type="entry name" value="Cupredoxin"/>
</dbReference>
<dbReference type="FunCoup" id="A0A6I9RA79">
    <property type="interactions" value="26"/>
</dbReference>
<dbReference type="InterPro" id="IPR017761">
    <property type="entry name" value="Laccase"/>
</dbReference>
<dbReference type="PANTHER" id="PTHR11709">
    <property type="entry name" value="MULTI-COPPER OXIDASE"/>
    <property type="match status" value="1"/>
</dbReference>
<accession>A0A6I9RA79</accession>
<organism evidence="17 18">
    <name type="scientific">Elaeis guineensis var. tenera</name>
    <name type="common">Oil palm</name>
    <dbReference type="NCBI Taxonomy" id="51953"/>
    <lineage>
        <taxon>Eukaryota</taxon>
        <taxon>Viridiplantae</taxon>
        <taxon>Streptophyta</taxon>
        <taxon>Embryophyta</taxon>
        <taxon>Tracheophyta</taxon>
        <taxon>Spermatophyta</taxon>
        <taxon>Magnoliopsida</taxon>
        <taxon>Liliopsida</taxon>
        <taxon>Arecaceae</taxon>
        <taxon>Arecoideae</taxon>
        <taxon>Cocoseae</taxon>
        <taxon>Elaeidinae</taxon>
        <taxon>Elaeis</taxon>
    </lineage>
</organism>
<dbReference type="PROSITE" id="PS00080">
    <property type="entry name" value="MULTICOPPER_OXIDASE2"/>
    <property type="match status" value="1"/>
</dbReference>
<comment type="cofactor">
    <cofactor evidence="13">
        <name>Cu cation</name>
        <dbReference type="ChEBI" id="CHEBI:23378"/>
    </cofactor>
    <text evidence="13">Binds 4 Cu cations per monomer.</text>
</comment>
<keyword evidence="8 13" id="KW-0479">Metal-binding</keyword>
<feature type="domain" description="Plastocyanin-like" evidence="14">
    <location>
        <begin position="157"/>
        <end position="312"/>
    </location>
</feature>
<keyword evidence="6 13" id="KW-0052">Apoplast</keyword>
<keyword evidence="13" id="KW-0732">Signal</keyword>
<evidence type="ECO:0000313" key="17">
    <source>
        <dbReference type="Proteomes" id="UP000504607"/>
    </source>
</evidence>
<keyword evidence="12 13" id="KW-0439">Lignin degradation</keyword>
<dbReference type="GO" id="GO:0052716">
    <property type="term" value="F:hydroquinone:oxygen oxidoreductase activity"/>
    <property type="evidence" value="ECO:0007669"/>
    <property type="project" value="UniProtKB-EC"/>
</dbReference>
<feature type="domain" description="Plastocyanin-like" evidence="15">
    <location>
        <begin position="416"/>
        <end position="555"/>
    </location>
</feature>
<name>A0A6I9RA79_ELAGV</name>
<dbReference type="Gene3D" id="2.60.40.420">
    <property type="entry name" value="Cupredoxins - blue copper proteins"/>
    <property type="match status" value="3"/>
</dbReference>
<keyword evidence="11 13" id="KW-0186">Copper</keyword>
<dbReference type="InterPro" id="IPR034289">
    <property type="entry name" value="CuRO_3_LCC"/>
</dbReference>
<dbReference type="PROSITE" id="PS00079">
    <property type="entry name" value="MULTICOPPER_OXIDASE1"/>
    <property type="match status" value="1"/>
</dbReference>
<dbReference type="CDD" id="cd13875">
    <property type="entry name" value="CuRO_2_LCC_plant"/>
    <property type="match status" value="1"/>
</dbReference>
<dbReference type="InterPro" id="IPR002355">
    <property type="entry name" value="Cu_oxidase_Cu_BS"/>
</dbReference>
<evidence type="ECO:0000256" key="5">
    <source>
        <dbReference type="ARBA" id="ARBA00012297"/>
    </source>
</evidence>
<evidence type="ECO:0000256" key="4">
    <source>
        <dbReference type="ARBA" id="ARBA00010609"/>
    </source>
</evidence>
<keyword evidence="10 13" id="KW-0560">Oxidoreductase</keyword>
<evidence type="ECO:0000259" key="15">
    <source>
        <dbReference type="Pfam" id="PF07731"/>
    </source>
</evidence>
<evidence type="ECO:0000256" key="12">
    <source>
        <dbReference type="ARBA" id="ARBA00023185"/>
    </source>
</evidence>
<dbReference type="NCBIfam" id="TIGR03389">
    <property type="entry name" value="laccase"/>
    <property type="match status" value="1"/>
</dbReference>
<evidence type="ECO:0000313" key="18">
    <source>
        <dbReference type="RefSeq" id="XP_010923171.1"/>
    </source>
</evidence>
<evidence type="ECO:0000256" key="11">
    <source>
        <dbReference type="ARBA" id="ARBA00023008"/>
    </source>
</evidence>
<evidence type="ECO:0000256" key="9">
    <source>
        <dbReference type="ARBA" id="ARBA00022737"/>
    </source>
</evidence>
<reference evidence="18" key="1">
    <citation type="submission" date="2025-08" db="UniProtKB">
        <authorList>
            <consortium name="RefSeq"/>
        </authorList>
    </citation>
    <scope>IDENTIFICATION</scope>
</reference>
<dbReference type="InterPro" id="IPR034288">
    <property type="entry name" value="CuRO_1_LCC"/>
</dbReference>
<evidence type="ECO:0000259" key="16">
    <source>
        <dbReference type="Pfam" id="PF07732"/>
    </source>
</evidence>
<gene>
    <name evidence="18" type="primary">LOC105046308</name>
</gene>
<dbReference type="GeneID" id="105046308"/>
<evidence type="ECO:0000256" key="8">
    <source>
        <dbReference type="ARBA" id="ARBA00022723"/>
    </source>
</evidence>
<dbReference type="FunFam" id="2.60.40.420:FF:000049">
    <property type="entry name" value="Laccase"/>
    <property type="match status" value="1"/>
</dbReference>
<evidence type="ECO:0000256" key="13">
    <source>
        <dbReference type="RuleBase" id="RU361119"/>
    </source>
</evidence>
<dbReference type="EC" id="1.10.3.2" evidence="5 13"/>
<comment type="catalytic activity">
    <reaction evidence="1 13">
        <text>4 hydroquinone + O2 = 4 benzosemiquinone + 2 H2O</text>
        <dbReference type="Rhea" id="RHEA:11276"/>
        <dbReference type="ChEBI" id="CHEBI:15377"/>
        <dbReference type="ChEBI" id="CHEBI:15379"/>
        <dbReference type="ChEBI" id="CHEBI:17594"/>
        <dbReference type="ChEBI" id="CHEBI:17977"/>
        <dbReference type="EC" id="1.10.3.2"/>
    </reaction>
</comment>
<dbReference type="GO" id="GO:0005507">
    <property type="term" value="F:copper ion binding"/>
    <property type="evidence" value="ECO:0007669"/>
    <property type="project" value="InterPro"/>
</dbReference>
<comment type="similarity">
    <text evidence="4 13">Belongs to the multicopper oxidase family.</text>
</comment>
<protein>
    <recommendedName>
        <fullName evidence="5 13">Laccase</fullName>
        <ecNumber evidence="5 13">1.10.3.2</ecNumber>
    </recommendedName>
    <alternativeName>
        <fullName evidence="13">Benzenediol:oxygen oxidoreductase</fullName>
    </alternativeName>
    <alternativeName>
        <fullName evidence="13">Diphenol oxidase</fullName>
    </alternativeName>
    <alternativeName>
        <fullName evidence="13">Urishiol oxidase</fullName>
    </alternativeName>
</protein>
<dbReference type="CDD" id="cd13849">
    <property type="entry name" value="CuRO_1_LCC_plant"/>
    <property type="match status" value="1"/>
</dbReference>
<dbReference type="InterPro" id="IPR011706">
    <property type="entry name" value="Cu-oxidase_C"/>
</dbReference>
<dbReference type="Proteomes" id="UP000504607">
    <property type="component" value="Chromosome 5"/>
</dbReference>
<dbReference type="PANTHER" id="PTHR11709:SF9">
    <property type="entry name" value="LACCASE-7"/>
    <property type="match status" value="1"/>
</dbReference>
<comment type="subcellular location">
    <subcellularLocation>
        <location evidence="3 13">Secreted</location>
        <location evidence="3 13">Extracellular space</location>
        <location evidence="3 13">Apoplast</location>
    </subcellularLocation>
</comment>
<dbReference type="Pfam" id="PF07732">
    <property type="entry name" value="Cu-oxidase_3"/>
    <property type="match status" value="1"/>
</dbReference>
<dbReference type="GO" id="GO:0046274">
    <property type="term" value="P:lignin catabolic process"/>
    <property type="evidence" value="ECO:0007669"/>
    <property type="project" value="UniProtKB-KW"/>
</dbReference>
<dbReference type="CDD" id="cd13897">
    <property type="entry name" value="CuRO_3_LCC_plant"/>
    <property type="match status" value="1"/>
</dbReference>
<keyword evidence="9 13" id="KW-0677">Repeat</keyword>
<dbReference type="InParanoid" id="A0A6I9RA79"/>
<keyword evidence="17" id="KW-1185">Reference proteome</keyword>
<evidence type="ECO:0000259" key="14">
    <source>
        <dbReference type="Pfam" id="PF00394"/>
    </source>
</evidence>
<dbReference type="KEGG" id="egu:105046308"/>
<proteinExistence type="inferred from homology"/>
<evidence type="ECO:0000256" key="7">
    <source>
        <dbReference type="ARBA" id="ARBA00022525"/>
    </source>
</evidence>
<evidence type="ECO:0000256" key="6">
    <source>
        <dbReference type="ARBA" id="ARBA00022523"/>
    </source>
</evidence>
<dbReference type="RefSeq" id="XP_010923171.1">
    <property type="nucleotide sequence ID" value="XM_010924869.3"/>
</dbReference>
<feature type="domain" description="Plastocyanin-like" evidence="16">
    <location>
        <begin position="30"/>
        <end position="143"/>
    </location>
</feature>
<dbReference type="InterPro" id="IPR045087">
    <property type="entry name" value="Cu-oxidase_fam"/>
</dbReference>
<dbReference type="SUPFAM" id="SSF49503">
    <property type="entry name" value="Cupredoxins"/>
    <property type="match status" value="3"/>
</dbReference>